<dbReference type="CDD" id="cd02659">
    <property type="entry name" value="peptidase_C19C"/>
    <property type="match status" value="1"/>
</dbReference>
<dbReference type="EnsemblMetazoa" id="tetur05g00400.1">
    <property type="protein sequence ID" value="tetur05g00400.1"/>
    <property type="gene ID" value="tetur05g00400"/>
</dbReference>
<feature type="compositionally biased region" description="Acidic residues" evidence="2">
    <location>
        <begin position="249"/>
        <end position="259"/>
    </location>
</feature>
<dbReference type="STRING" id="32264.T1K3V7"/>
<dbReference type="InterPro" id="IPR021905">
    <property type="entry name" value="DUF3517"/>
</dbReference>
<dbReference type="InterPro" id="IPR018200">
    <property type="entry name" value="USP_CS"/>
</dbReference>
<evidence type="ECO:0000313" key="5">
    <source>
        <dbReference type="Proteomes" id="UP000015104"/>
    </source>
</evidence>
<feature type="compositionally biased region" description="Low complexity" evidence="2">
    <location>
        <begin position="442"/>
        <end position="459"/>
    </location>
</feature>
<dbReference type="PROSITE" id="PS00972">
    <property type="entry name" value="USP_1"/>
    <property type="match status" value="1"/>
</dbReference>
<dbReference type="Proteomes" id="UP000015104">
    <property type="component" value="Unassembled WGS sequence"/>
</dbReference>
<feature type="region of interest" description="Disordered" evidence="2">
    <location>
        <begin position="382"/>
        <end position="467"/>
    </location>
</feature>
<dbReference type="PROSITE" id="PS00973">
    <property type="entry name" value="USP_2"/>
    <property type="match status" value="1"/>
</dbReference>
<dbReference type="GO" id="GO:0016579">
    <property type="term" value="P:protein deubiquitination"/>
    <property type="evidence" value="ECO:0007669"/>
    <property type="project" value="InterPro"/>
</dbReference>
<dbReference type="PANTHER" id="PTHR24006:SF827">
    <property type="entry name" value="UBIQUITIN CARBOXYL-TERMINAL HYDROLASE 34"/>
    <property type="match status" value="1"/>
</dbReference>
<protein>
    <recommendedName>
        <fullName evidence="3">USP domain-containing protein</fullName>
    </recommendedName>
</protein>
<feature type="region of interest" description="Disordered" evidence="2">
    <location>
        <begin position="1849"/>
        <end position="1881"/>
    </location>
</feature>
<feature type="region of interest" description="Disordered" evidence="2">
    <location>
        <begin position="231"/>
        <end position="302"/>
    </location>
</feature>
<evidence type="ECO:0000256" key="1">
    <source>
        <dbReference type="ARBA" id="ARBA00009085"/>
    </source>
</evidence>
<dbReference type="SUPFAM" id="SSF48371">
    <property type="entry name" value="ARM repeat"/>
    <property type="match status" value="1"/>
</dbReference>
<dbReference type="GO" id="GO:0005829">
    <property type="term" value="C:cytosol"/>
    <property type="evidence" value="ECO:0007669"/>
    <property type="project" value="TreeGrafter"/>
</dbReference>
<feature type="region of interest" description="Disordered" evidence="2">
    <location>
        <begin position="512"/>
        <end position="540"/>
    </location>
</feature>
<dbReference type="eggNOG" id="KOG1866">
    <property type="taxonomic scope" value="Eukaryota"/>
</dbReference>
<dbReference type="GO" id="GO:0005634">
    <property type="term" value="C:nucleus"/>
    <property type="evidence" value="ECO:0007669"/>
    <property type="project" value="TreeGrafter"/>
</dbReference>
<accession>T1K3V7</accession>
<dbReference type="Pfam" id="PF00443">
    <property type="entry name" value="UCH"/>
    <property type="match status" value="1"/>
</dbReference>
<feature type="region of interest" description="Disordered" evidence="2">
    <location>
        <begin position="2152"/>
        <end position="2221"/>
    </location>
</feature>
<evidence type="ECO:0000256" key="2">
    <source>
        <dbReference type="SAM" id="MobiDB-lite"/>
    </source>
</evidence>
<organism evidence="4 5">
    <name type="scientific">Tetranychus urticae</name>
    <name type="common">Two-spotted spider mite</name>
    <dbReference type="NCBI Taxonomy" id="32264"/>
    <lineage>
        <taxon>Eukaryota</taxon>
        <taxon>Metazoa</taxon>
        <taxon>Ecdysozoa</taxon>
        <taxon>Arthropoda</taxon>
        <taxon>Chelicerata</taxon>
        <taxon>Arachnida</taxon>
        <taxon>Acari</taxon>
        <taxon>Acariformes</taxon>
        <taxon>Trombidiformes</taxon>
        <taxon>Prostigmata</taxon>
        <taxon>Eleutherengona</taxon>
        <taxon>Raphignathae</taxon>
        <taxon>Tetranychoidea</taxon>
        <taxon>Tetranychidae</taxon>
        <taxon>Tetranychus</taxon>
    </lineage>
</organism>
<dbReference type="InterPro" id="IPR028889">
    <property type="entry name" value="USP"/>
</dbReference>
<reference evidence="4" key="2">
    <citation type="submission" date="2015-06" db="UniProtKB">
        <authorList>
            <consortium name="EnsemblMetazoa"/>
        </authorList>
    </citation>
    <scope>IDENTIFICATION</scope>
</reference>
<feature type="compositionally biased region" description="Basic and acidic residues" evidence="2">
    <location>
        <begin position="3166"/>
        <end position="3190"/>
    </location>
</feature>
<keyword evidence="5" id="KW-1185">Reference proteome</keyword>
<comment type="similarity">
    <text evidence="1">Belongs to the peptidase C19 family.</text>
</comment>
<feature type="compositionally biased region" description="Basic and acidic residues" evidence="2">
    <location>
        <begin position="1853"/>
        <end position="1871"/>
    </location>
</feature>
<dbReference type="Gene3D" id="3.90.70.10">
    <property type="entry name" value="Cysteine proteinases"/>
    <property type="match status" value="1"/>
</dbReference>
<evidence type="ECO:0000313" key="4">
    <source>
        <dbReference type="EnsemblMetazoa" id="tetur05g00400.1"/>
    </source>
</evidence>
<feature type="region of interest" description="Disordered" evidence="2">
    <location>
        <begin position="3157"/>
        <end position="3190"/>
    </location>
</feature>
<dbReference type="InterPro" id="IPR038765">
    <property type="entry name" value="Papain-like_cys_pep_sf"/>
</dbReference>
<dbReference type="InterPro" id="IPR001394">
    <property type="entry name" value="Peptidase_C19_UCH"/>
</dbReference>
<sequence>MSDLKGSPNIKDSFDQPNCLIDKEGLTLALKHFTSSTLTMRLAGITQINNYINLFNDYCQSDGGGGNGNGNGGNDNGLDFLGKPSDGEELADWILENKIIEHIFGPNLHVEVIKQSHIVLNFVVSQLTKEHIDVIWSSAQLKHCSRQVFDILTPLIKNMNIDAVLHLNSLIRNLEPKDHTEQTLLLSSCLLKIIWTKSLNLCEPATFIRECNPLDDLTMVKSPIFTLLPGSPLDQRHGDQSSSSPSVDNSDEDDEDDFELSMKYKPQPKERVKNNLTSDSQQSCGSQSSSDGGGYENNKNLSPFRTSHRIINTIRIEDDVPFVAEMEEDLQKGTTDSDEDCSTLIGPMPVQRPHLIEPLKKSDAPLVLDINDPRLPMNHISATHLNKIADEDEDEEEDDDEDEDEDEDDDVDGGALPRLVKASLSEQTDGLPMMIMSDSEGDNLLSDSGSNSSQVSQSSQKNMADFDGEDSASYFNIDDFFDPSRKLILQSPAATQLANIACLHSRNFPEKKRTKHQSEGNVTTATPVTLPVPNEDSESNSELSKFTIDNVCKSGQTILWDLLQDDCIGQLSDGLSHDCEKILCSLICWIADKRIRMKFIEGCLDNLSKNYSIIVSLRLLPKLFISFQQYRGGSDTHSITLWADKERQMLKHFFSNLILYAKRREIKPTSNLSGSPHELYTHTEEIQSRLQFLTFIFSYAGSPESFQLSKEQVDTLWNCLATDKECSDELFSWLLNQVRTRDQHALGPEMFKYILTVKIPTLTPDNFSMVTLELLQQLFGFVLTRPQMSESADIAIKKLWDIALLASNSYVSMAAIRNLNSYYVHLPISGLTKEEEFIAQCMDYIKSSSAVLNEDEDKNLTIIQRALILLKTHLEAFRCRFSYHLRLFHLNGDVSVMSHCDNCSSRGNQQVIKIICHPASSNEKTFFDMYSTDFVGELRAEIYHWFQTVVKKCKSGSSEDEKQAFDGPLRLLSQGQELTHDLDEKTLAEMGCKDNQVVYVSIGVSRPSRKLRDTIDPASLLPPPPKNRLPSILLLQPNYFEQLFSLMQLLGSMKSSSSTRAQILSRQVWEIINILPTSPDLLKSFQSITVNDETSDSSNNLSLRVNSLLNPSSPQKLIYSVQIVEWLQRTSKNEENGWAQKFIDCVGLQHLFDIFVSGVLQQGDSDTWNEWKQDCLASLLHLIYQFGIDPLPKDCNKQDATNNSNNHNTINNANITNSISITSNNSITTINSANTSITITAFPTHPSSNLMSNKGFTEFGKRKRNPKATVDKLLVHQFNEKLLEMLRDAESTLKVLLTVLNETTSISAESNYQTRFWGRAQVVHSTLQFLISWAFSDPQIKCSLFQYPNFNSLLKKLVLDDPDPAVRREACTGFYRMCLGSTSSRKTGHIFIPQMLTSAHVNDTIGYIDKEPYGPGCKDYFWLVCRLIDSLDDSNRNEMMEDLNNLCYYMASTIENREINESRYSSAEDEGLRGLLSLMTVTIKQNPPYMFSEEGNKFLIIVFDLLFATPTQKDKNLPKCKSQATRSAAYDLLVELTKGCETNTITLLKLLLNQHKSSSHASYPWDYWPHDGCRSECGYVGLLNLGATCYMASCVQHLFMFPQVRAAILSSKVTNETKHATILQELQKMFAFLSESERKAYNPKSFCKVYTMNSQPLNTGEQKDMTEFFTDLISKLEEMSPQLKETVKSLFAGTLSSNIVTDCGHISRTTEEFYTLRCKVADMRHLWDSLDELTVKDTLEGDNLYNCRCGRKVRAEKRACLKKIPRILSFNTMRYLYNMPTQTKEKVNTYFSFPLRLDLSPYLEENLIPEEGATSKKDNIKNKSNSEKSDKINCDDNCLENGVSDSEVNGVDVKVDEKSADATEDKKQEKVNEDDDDDDESTEYELVGVTVHTGNADGGHYYCFIREPDPLKGKDKWYMFNDAEVKPFDPSQIAAECFGGEMTSKTYDSVNDKFMDFSIEKTNSAYMLFYERLSKSKKSETNESDNADNHCLKAKPAIELNPDIAKWIWEDNIQFLRDKSIFEPTYFNFMWQVCGFIPSTLQDPKRVALLNAQLATSFVLETFIHSKEKPSIANWIELLTKQFNTSQQTCEWLLETLAEDYHNWPVQILIKCPNQMVRQLFQQLIIHVISQIRSSQEELYKKGLQEDVANGDMKESSFSSSSSPSPSPTQFPAPYSSTTSSPPPPSISQQQTQPPSSSNTSIPSSPTPSTSSSPLSSTSTSKGHCVARFIRRLVSLAECNNSLVRPHLRHLTEYFTLLFEFSKLGEEETNFLLRINTISIVVQFYLSHYKGAGECIEILSDEDEEDEEETVQSLFLHGFRAHAAMPPINLPEKYPRPASLDKMITFVSSLIEKSRSSSNSNQLGLSSSDLESVLGGKSFPFIQRQIRDNINLRQSFNLICSLSRYNEATAQGIVNMLLHSISRQPETSQPFFRILSMLVELSPEQSGLPSFSNLIYPRIWEIAEQNPHHCLEWLTAQVPRNKAAHSLVLFNLNNWVEYFLLAHNNQRVRNAAALLIISLVPNNLFRQSYFKSPRTLMLTTRESMELTNEAIQIIRQVFTCLLQHLKNAKNYLDPQNHGTAKLTSYFAVMAYCLVSRQEKLMLVPYFSDLWNLFQPKLSEPAIAINQNKQSLLYFWHQACIDCPENIKCIIQNSHVTKNIAFNYILADHEDQEVVLFNRMMLPSYYGLLYLCCIQCRSFTRHLALHQNIQWAFKNITPYYTQYQSAVTELFKLMKLFVTVHPDCSDAELRDILQFKRNTLQMYLTSMDSRSCWTTLITAFTILIENEEDQIFAILNGGIIAFIQSFNTLFMMFHEATACHITNEIVDLLKLLTSLLITLRNSQQPEVREWSAKWKDHLELIRKLILLLNTFTPSEVRSSCMAVLLEIVQIHPKDCIPLVVQTLGLGHLTFQDQLLNFSAGPFFPRRGQRATLSKSSLRPSRPVFQMHFHPKMLEVNLGADEDYDKAIIEYYLPYYKFICDLCRIAVSQNIVNPELVGLCSMVASESLLMQIILFPELWLSYSKSCDDGEQEFFNLLCTSSNYFRDYICMILTGDRNFLNEDTVFELVKACLSKVYGLIINQHFVLKMLNIVNSLRERLDHTDLLKDAKSLIGDIRAIILIMGCDPPSNISNELKAPMLKFREKCLSLKDVSEEVLFEHETPHKKRKTREDLSMDESSKDVLSENDENMKDRLEKTIMELQKVLDSS</sequence>
<dbReference type="EMBL" id="CAEY01001560">
    <property type="status" value="NOT_ANNOTATED_CDS"/>
    <property type="molecule type" value="Genomic_DNA"/>
</dbReference>
<dbReference type="GO" id="GO:0004843">
    <property type="term" value="F:cysteine-type deubiquitinase activity"/>
    <property type="evidence" value="ECO:0007669"/>
    <property type="project" value="InterPro"/>
</dbReference>
<feature type="compositionally biased region" description="Low complexity" evidence="2">
    <location>
        <begin position="522"/>
        <end position="533"/>
    </location>
</feature>
<dbReference type="InterPro" id="IPR016024">
    <property type="entry name" value="ARM-type_fold"/>
</dbReference>
<reference evidence="5" key="1">
    <citation type="submission" date="2011-08" db="EMBL/GenBank/DDBJ databases">
        <authorList>
            <person name="Rombauts S."/>
        </authorList>
    </citation>
    <scope>NUCLEOTIDE SEQUENCE</scope>
    <source>
        <strain evidence="5">London</strain>
    </source>
</reference>
<proteinExistence type="inferred from homology"/>
<dbReference type="SUPFAM" id="SSF54001">
    <property type="entry name" value="Cysteine proteinases"/>
    <property type="match status" value="1"/>
</dbReference>
<feature type="compositionally biased region" description="Acidic residues" evidence="2">
    <location>
        <begin position="1872"/>
        <end position="1881"/>
    </location>
</feature>
<evidence type="ECO:0000259" key="3">
    <source>
        <dbReference type="PROSITE" id="PS50235"/>
    </source>
</evidence>
<dbReference type="PROSITE" id="PS50235">
    <property type="entry name" value="USP_3"/>
    <property type="match status" value="1"/>
</dbReference>
<dbReference type="Pfam" id="PF12030">
    <property type="entry name" value="DUF3517"/>
    <property type="match status" value="1"/>
</dbReference>
<dbReference type="InterPro" id="IPR050164">
    <property type="entry name" value="Peptidase_C19"/>
</dbReference>
<feature type="compositionally biased region" description="Low complexity" evidence="2">
    <location>
        <begin position="278"/>
        <end position="290"/>
    </location>
</feature>
<feature type="domain" description="USP" evidence="3">
    <location>
        <begin position="1580"/>
        <end position="1973"/>
    </location>
</feature>
<dbReference type="PANTHER" id="PTHR24006">
    <property type="entry name" value="UBIQUITIN CARBOXYL-TERMINAL HYDROLASE"/>
    <property type="match status" value="1"/>
</dbReference>
<dbReference type="HOGENOM" id="CLU_000109_0_0_1"/>
<feature type="compositionally biased region" description="Low complexity" evidence="2">
    <location>
        <begin position="2187"/>
        <end position="2221"/>
    </location>
</feature>
<feature type="compositionally biased region" description="Acidic residues" evidence="2">
    <location>
        <begin position="390"/>
        <end position="412"/>
    </location>
</feature>
<name>T1K3V7_TETUR</name>